<evidence type="ECO:0000256" key="1">
    <source>
        <dbReference type="ARBA" id="ARBA00000085"/>
    </source>
</evidence>
<dbReference type="OrthoDB" id="9813394at2"/>
<evidence type="ECO:0000313" key="11">
    <source>
        <dbReference type="EMBL" id="APW62187.1"/>
    </source>
</evidence>
<accession>A0A1U7CTB6</accession>
<dbReference type="RefSeq" id="WP_083713943.1">
    <property type="nucleotide sequence ID" value="NZ_CP019082.1"/>
</dbReference>
<dbReference type="Proteomes" id="UP000186309">
    <property type="component" value="Chromosome"/>
</dbReference>
<comment type="catalytic activity">
    <reaction evidence="1">
        <text>ATP + protein L-histidine = ADP + protein N-phospho-L-histidine.</text>
        <dbReference type="EC" id="2.7.13.3"/>
    </reaction>
</comment>
<dbReference type="SUPFAM" id="SSF47384">
    <property type="entry name" value="Homodimeric domain of signal transducing histidine kinase"/>
    <property type="match status" value="1"/>
</dbReference>
<dbReference type="SMART" id="SM00387">
    <property type="entry name" value="HATPase_c"/>
    <property type="match status" value="1"/>
</dbReference>
<dbReference type="Gene3D" id="1.10.287.130">
    <property type="match status" value="1"/>
</dbReference>
<dbReference type="CDD" id="cd17569">
    <property type="entry name" value="REC_HupR-like"/>
    <property type="match status" value="1"/>
</dbReference>
<name>A0A1U7CTB6_9BACT</name>
<dbReference type="EMBL" id="CP019082">
    <property type="protein sequence ID" value="APW62187.1"/>
    <property type="molecule type" value="Genomic_DNA"/>
</dbReference>
<feature type="compositionally biased region" description="Basic and acidic residues" evidence="8">
    <location>
        <begin position="406"/>
        <end position="418"/>
    </location>
</feature>
<reference evidence="12" key="1">
    <citation type="submission" date="2016-12" db="EMBL/GenBank/DDBJ databases">
        <title>Comparative genomics of four Isosphaeraceae planctomycetes: a common pool of plasmids and glycoside hydrolase genes.</title>
        <authorList>
            <person name="Ivanova A."/>
        </authorList>
    </citation>
    <scope>NUCLEOTIDE SEQUENCE [LARGE SCALE GENOMIC DNA]</scope>
    <source>
        <strain evidence="12">PX4</strain>
    </source>
</reference>
<keyword evidence="5 11" id="KW-0418">Kinase</keyword>
<dbReference type="SMART" id="SM00448">
    <property type="entry name" value="REC"/>
    <property type="match status" value="1"/>
</dbReference>
<dbReference type="InterPro" id="IPR005467">
    <property type="entry name" value="His_kinase_dom"/>
</dbReference>
<dbReference type="Pfam" id="PF00512">
    <property type="entry name" value="HisKA"/>
    <property type="match status" value="1"/>
</dbReference>
<feature type="modified residue" description="4-aspartylphosphate" evidence="6">
    <location>
        <position position="54"/>
    </location>
</feature>
<feature type="domain" description="Response regulatory" evidence="10">
    <location>
        <begin position="6"/>
        <end position="120"/>
    </location>
</feature>
<dbReference type="Pfam" id="PF02518">
    <property type="entry name" value="HATPase_c"/>
    <property type="match status" value="1"/>
</dbReference>
<feature type="domain" description="Histidine kinase" evidence="9">
    <location>
        <begin position="163"/>
        <end position="389"/>
    </location>
</feature>
<feature type="region of interest" description="Disordered" evidence="8">
    <location>
        <begin position="386"/>
        <end position="418"/>
    </location>
</feature>
<evidence type="ECO:0000256" key="4">
    <source>
        <dbReference type="ARBA" id="ARBA00022679"/>
    </source>
</evidence>
<evidence type="ECO:0000256" key="3">
    <source>
        <dbReference type="ARBA" id="ARBA00022553"/>
    </source>
</evidence>
<dbReference type="PROSITE" id="PS50109">
    <property type="entry name" value="HIS_KIN"/>
    <property type="match status" value="1"/>
</dbReference>
<dbReference type="CDD" id="cd00082">
    <property type="entry name" value="HisKA"/>
    <property type="match status" value="1"/>
</dbReference>
<dbReference type="PROSITE" id="PS50110">
    <property type="entry name" value="RESPONSE_REGULATORY"/>
    <property type="match status" value="1"/>
</dbReference>
<dbReference type="GO" id="GO:0000155">
    <property type="term" value="F:phosphorelay sensor kinase activity"/>
    <property type="evidence" value="ECO:0007669"/>
    <property type="project" value="InterPro"/>
</dbReference>
<evidence type="ECO:0000256" key="8">
    <source>
        <dbReference type="SAM" id="MobiDB-lite"/>
    </source>
</evidence>
<dbReference type="SUPFAM" id="SSF55874">
    <property type="entry name" value="ATPase domain of HSP90 chaperone/DNA topoisomerase II/histidine kinase"/>
    <property type="match status" value="1"/>
</dbReference>
<dbReference type="SMART" id="SM00388">
    <property type="entry name" value="HisKA"/>
    <property type="match status" value="1"/>
</dbReference>
<keyword evidence="4 11" id="KW-0808">Transferase</keyword>
<protein>
    <recommendedName>
        <fullName evidence="2">histidine kinase</fullName>
        <ecNumber evidence="2">2.7.13.3</ecNumber>
    </recommendedName>
</protein>
<evidence type="ECO:0000256" key="2">
    <source>
        <dbReference type="ARBA" id="ARBA00012438"/>
    </source>
</evidence>
<evidence type="ECO:0000313" key="12">
    <source>
        <dbReference type="Proteomes" id="UP000186309"/>
    </source>
</evidence>
<feature type="coiled-coil region" evidence="7">
    <location>
        <begin position="122"/>
        <end position="156"/>
    </location>
</feature>
<evidence type="ECO:0000256" key="5">
    <source>
        <dbReference type="ARBA" id="ARBA00022777"/>
    </source>
</evidence>
<dbReference type="InterPro" id="IPR003594">
    <property type="entry name" value="HATPase_dom"/>
</dbReference>
<dbReference type="FunFam" id="3.30.565.10:FF:000006">
    <property type="entry name" value="Sensor histidine kinase WalK"/>
    <property type="match status" value="1"/>
</dbReference>
<evidence type="ECO:0000256" key="7">
    <source>
        <dbReference type="SAM" id="Coils"/>
    </source>
</evidence>
<evidence type="ECO:0000259" key="9">
    <source>
        <dbReference type="PROSITE" id="PS50109"/>
    </source>
</evidence>
<evidence type="ECO:0000256" key="6">
    <source>
        <dbReference type="PROSITE-ProRule" id="PRU00169"/>
    </source>
</evidence>
<dbReference type="PANTHER" id="PTHR43547">
    <property type="entry name" value="TWO-COMPONENT HISTIDINE KINASE"/>
    <property type="match status" value="1"/>
</dbReference>
<keyword evidence="12" id="KW-1185">Reference proteome</keyword>
<dbReference type="Gene3D" id="3.40.50.2300">
    <property type="match status" value="1"/>
</dbReference>
<dbReference type="EC" id="2.7.13.3" evidence="2"/>
<dbReference type="PRINTS" id="PR00344">
    <property type="entry name" value="BCTRLSENSOR"/>
</dbReference>
<dbReference type="AlphaFoldDB" id="A0A1U7CTB6"/>
<gene>
    <name evidence="11" type="primary">luxQ_5</name>
    <name evidence="11" type="ORF">BSF38_03719</name>
</gene>
<dbReference type="InterPro" id="IPR004358">
    <property type="entry name" value="Sig_transdc_His_kin-like_C"/>
</dbReference>
<organism evidence="11 12">
    <name type="scientific">Paludisphaera borealis</name>
    <dbReference type="NCBI Taxonomy" id="1387353"/>
    <lineage>
        <taxon>Bacteria</taxon>
        <taxon>Pseudomonadati</taxon>
        <taxon>Planctomycetota</taxon>
        <taxon>Planctomycetia</taxon>
        <taxon>Isosphaerales</taxon>
        <taxon>Isosphaeraceae</taxon>
        <taxon>Paludisphaera</taxon>
    </lineage>
</organism>
<dbReference type="InterPro" id="IPR036097">
    <property type="entry name" value="HisK_dim/P_sf"/>
</dbReference>
<dbReference type="InterPro" id="IPR003661">
    <property type="entry name" value="HisK_dim/P_dom"/>
</dbReference>
<dbReference type="InterPro" id="IPR036890">
    <property type="entry name" value="HATPase_C_sf"/>
</dbReference>
<dbReference type="InterPro" id="IPR001789">
    <property type="entry name" value="Sig_transdc_resp-reg_receiver"/>
</dbReference>
<evidence type="ECO:0000259" key="10">
    <source>
        <dbReference type="PROSITE" id="PS50110"/>
    </source>
</evidence>
<dbReference type="STRING" id="1387353.BSF38_03719"/>
<dbReference type="KEGG" id="pbor:BSF38_03719"/>
<keyword evidence="7" id="KW-0175">Coiled coil</keyword>
<dbReference type="SUPFAM" id="SSF52172">
    <property type="entry name" value="CheY-like"/>
    <property type="match status" value="1"/>
</dbReference>
<dbReference type="Gene3D" id="3.30.565.10">
    <property type="entry name" value="Histidine kinase-like ATPase, C-terminal domain"/>
    <property type="match status" value="1"/>
</dbReference>
<proteinExistence type="predicted"/>
<keyword evidence="3 6" id="KW-0597">Phosphoprotein</keyword>
<dbReference type="PANTHER" id="PTHR43547:SF2">
    <property type="entry name" value="HYBRID SIGNAL TRANSDUCTION HISTIDINE KINASE C"/>
    <property type="match status" value="1"/>
</dbReference>
<dbReference type="Pfam" id="PF00072">
    <property type="entry name" value="Response_reg"/>
    <property type="match status" value="1"/>
</dbReference>
<sequence length="418" mass="46739">MKRRHTLLIVDDEVDVLESLRHQFHRAYRVLTATTGKAAIELLHENEVHLILSDQRMPGMSGDVFLSQARQIQPDAIRMLFTGYADIQAVINAVNEGHIFRYILKPWDTNELEGIIREAAEKHNLLADRKELIAELQEANARLTHANEELARAGQLKTAFIEVASHEFNTPITLVLGLTELLRLSQANRPDEECEILRQITASGRQLSRLVTSMLTLLRAEDFRRTLQRRPVELAALIQGVLDQVRPFIHARHLQMDIDLAPNLGSFEIDPDKINAVLVNLMTNAIKFTPDRGLITLRARLGDQDEAVVEIEDRGVGLEPGALEHLFQPFFTQFDPSRHSSGDFGFQKRGLGLGLPIAKQFVEMHGGRVSAESLEGGGTRLTVHLPRVAAADRPEPPPPPAGTPRPEAETRQEPSTHP</sequence>
<dbReference type="InterPro" id="IPR011006">
    <property type="entry name" value="CheY-like_superfamily"/>
</dbReference>